<dbReference type="InterPro" id="IPR036737">
    <property type="entry name" value="OmpA-like_sf"/>
</dbReference>
<dbReference type="SUPFAM" id="SSF103088">
    <property type="entry name" value="OmpA-like"/>
    <property type="match status" value="1"/>
</dbReference>
<evidence type="ECO:0000256" key="4">
    <source>
        <dbReference type="PROSITE-ProRule" id="PRU00473"/>
    </source>
</evidence>
<dbReference type="InterPro" id="IPR006665">
    <property type="entry name" value="OmpA-like"/>
</dbReference>
<evidence type="ECO:0000313" key="8">
    <source>
        <dbReference type="Proteomes" id="UP000251889"/>
    </source>
</evidence>
<dbReference type="Pfam" id="PF00691">
    <property type="entry name" value="OmpA"/>
    <property type="match status" value="1"/>
</dbReference>
<keyword evidence="2 4" id="KW-0472">Membrane</keyword>
<feature type="compositionally biased region" description="Polar residues" evidence="5">
    <location>
        <begin position="1"/>
        <end position="10"/>
    </location>
</feature>
<evidence type="ECO:0000256" key="5">
    <source>
        <dbReference type="SAM" id="MobiDB-lite"/>
    </source>
</evidence>
<dbReference type="GO" id="GO:0009279">
    <property type="term" value="C:cell outer membrane"/>
    <property type="evidence" value="ECO:0007669"/>
    <property type="project" value="UniProtKB-SubCell"/>
</dbReference>
<dbReference type="PANTHER" id="PTHR30329">
    <property type="entry name" value="STATOR ELEMENT OF FLAGELLAR MOTOR COMPLEX"/>
    <property type="match status" value="1"/>
</dbReference>
<keyword evidence="3" id="KW-0998">Cell outer membrane</keyword>
<dbReference type="Gene3D" id="3.30.1330.60">
    <property type="entry name" value="OmpA-like domain"/>
    <property type="match status" value="1"/>
</dbReference>
<dbReference type="OrthoDB" id="9782229at2"/>
<comment type="subcellular location">
    <subcellularLocation>
        <location evidence="1">Cell outer membrane</location>
    </subcellularLocation>
</comment>
<dbReference type="PROSITE" id="PS51123">
    <property type="entry name" value="OMPA_2"/>
    <property type="match status" value="1"/>
</dbReference>
<keyword evidence="8" id="KW-1185">Reference proteome</keyword>
<evidence type="ECO:0000313" key="7">
    <source>
        <dbReference type="EMBL" id="RAW00171.1"/>
    </source>
</evidence>
<dbReference type="PRINTS" id="PR01021">
    <property type="entry name" value="OMPADOMAIN"/>
</dbReference>
<evidence type="ECO:0000256" key="1">
    <source>
        <dbReference type="ARBA" id="ARBA00004442"/>
    </source>
</evidence>
<evidence type="ECO:0000256" key="2">
    <source>
        <dbReference type="ARBA" id="ARBA00023136"/>
    </source>
</evidence>
<gene>
    <name evidence="7" type="ORF">DQQ10_16615</name>
</gene>
<dbReference type="Proteomes" id="UP000251889">
    <property type="component" value="Unassembled WGS sequence"/>
</dbReference>
<reference evidence="7 8" key="1">
    <citation type="submission" date="2018-06" db="EMBL/GenBank/DDBJ databases">
        <title>Chryseolinea flavus sp. nov., a member of the phylum Bacteroidetes isolated from soil.</title>
        <authorList>
            <person name="Li Y."/>
            <person name="Wang J."/>
        </authorList>
    </citation>
    <scope>NUCLEOTIDE SEQUENCE [LARGE SCALE GENOMIC DNA]</scope>
    <source>
        <strain evidence="7 8">SDU1-6</strain>
    </source>
</reference>
<dbReference type="AlphaFoldDB" id="A0A364Y0R4"/>
<proteinExistence type="predicted"/>
<feature type="region of interest" description="Disordered" evidence="5">
    <location>
        <begin position="1"/>
        <end position="21"/>
    </location>
</feature>
<dbReference type="InterPro" id="IPR050330">
    <property type="entry name" value="Bact_OuterMem_StrucFunc"/>
</dbReference>
<sequence length="165" mass="19032">MDIHSSSARYQTPKGYPSREKKNVTSNMRAFLFLLVMGIVNVLHAQQIAPDEIRKSIYFGGGSYDIDGEQVNDLLFWLDSIPNALEKYQIHLISHTDPIGGKQYNEWLSQKRSEAVQNVLLYNQIPEHKITIKDWGLDNPVYSNDSWSGMQMNRRVDVILYPIVF</sequence>
<dbReference type="PANTHER" id="PTHR30329:SF21">
    <property type="entry name" value="LIPOPROTEIN YIAD-RELATED"/>
    <property type="match status" value="1"/>
</dbReference>
<name>A0A364Y0R4_9BACT</name>
<evidence type="ECO:0000256" key="3">
    <source>
        <dbReference type="ARBA" id="ARBA00023237"/>
    </source>
</evidence>
<dbReference type="RefSeq" id="WP_112748009.1">
    <property type="nucleotide sequence ID" value="NZ_QMFY01000008.1"/>
</dbReference>
<evidence type="ECO:0000259" key="6">
    <source>
        <dbReference type="PROSITE" id="PS51123"/>
    </source>
</evidence>
<comment type="caution">
    <text evidence="7">The sequence shown here is derived from an EMBL/GenBank/DDBJ whole genome shotgun (WGS) entry which is preliminary data.</text>
</comment>
<protein>
    <recommendedName>
        <fullName evidence="6">OmpA-like domain-containing protein</fullName>
    </recommendedName>
</protein>
<accession>A0A364Y0R4</accession>
<dbReference type="CDD" id="cd07185">
    <property type="entry name" value="OmpA_C-like"/>
    <property type="match status" value="1"/>
</dbReference>
<feature type="domain" description="OmpA-like" evidence="6">
    <location>
        <begin position="44"/>
        <end position="164"/>
    </location>
</feature>
<dbReference type="EMBL" id="QMFY01000008">
    <property type="protein sequence ID" value="RAW00171.1"/>
    <property type="molecule type" value="Genomic_DNA"/>
</dbReference>
<dbReference type="InterPro" id="IPR006664">
    <property type="entry name" value="OMP_bac"/>
</dbReference>
<organism evidence="7 8">
    <name type="scientific">Pseudochryseolinea flava</name>
    <dbReference type="NCBI Taxonomy" id="2059302"/>
    <lineage>
        <taxon>Bacteria</taxon>
        <taxon>Pseudomonadati</taxon>
        <taxon>Bacteroidota</taxon>
        <taxon>Cytophagia</taxon>
        <taxon>Cytophagales</taxon>
        <taxon>Fulvivirgaceae</taxon>
        <taxon>Pseudochryseolinea</taxon>
    </lineage>
</organism>